<evidence type="ECO:0000313" key="2">
    <source>
        <dbReference type="Proteomes" id="UP000271162"/>
    </source>
</evidence>
<proteinExistence type="predicted"/>
<evidence type="ECO:0000313" key="1">
    <source>
        <dbReference type="EMBL" id="VDL84143.1"/>
    </source>
</evidence>
<organism evidence="3">
    <name type="scientific">Nippostrongylus brasiliensis</name>
    <name type="common">Rat hookworm</name>
    <dbReference type="NCBI Taxonomy" id="27835"/>
    <lineage>
        <taxon>Eukaryota</taxon>
        <taxon>Metazoa</taxon>
        <taxon>Ecdysozoa</taxon>
        <taxon>Nematoda</taxon>
        <taxon>Chromadorea</taxon>
        <taxon>Rhabditida</taxon>
        <taxon>Rhabditina</taxon>
        <taxon>Rhabditomorpha</taxon>
        <taxon>Strongyloidea</taxon>
        <taxon>Heligmosomidae</taxon>
        <taxon>Nippostrongylus</taxon>
    </lineage>
</organism>
<reference evidence="3" key="1">
    <citation type="submission" date="2017-02" db="UniProtKB">
        <authorList>
            <consortium name="WormBaseParasite"/>
        </authorList>
    </citation>
    <scope>IDENTIFICATION</scope>
</reference>
<protein>
    <submittedName>
        <fullName evidence="3">HEPN domain-containing protein</fullName>
    </submittedName>
</protein>
<evidence type="ECO:0000313" key="3">
    <source>
        <dbReference type="WBParaSite" id="NBR_0002040501-mRNA-1"/>
    </source>
</evidence>
<gene>
    <name evidence="1" type="ORF">NBR_LOCUS20406</name>
</gene>
<dbReference type="Proteomes" id="UP000271162">
    <property type="component" value="Unassembled WGS sequence"/>
</dbReference>
<accession>A0A0N4YT33</accession>
<dbReference type="WBParaSite" id="NBR_0002040501-mRNA-1">
    <property type="protein sequence ID" value="NBR_0002040501-mRNA-1"/>
    <property type="gene ID" value="NBR_0002040501"/>
</dbReference>
<sequence>MKIRFAKDKIVAAMHGAAMSYDMYGLLVSAKVATEQSRNDYCHRNYKGIVHDPTFIDEFARKEVEFLDTLLNSAESEPISRLQTKGRAVYADELMQAIAESQRYMQESSSK</sequence>
<dbReference type="EMBL" id="UYSL01025108">
    <property type="protein sequence ID" value="VDL84143.1"/>
    <property type="molecule type" value="Genomic_DNA"/>
</dbReference>
<name>A0A0N4YT33_NIPBR</name>
<dbReference type="AlphaFoldDB" id="A0A0N4YT33"/>
<keyword evidence="2" id="KW-1185">Reference proteome</keyword>
<reference evidence="1 2" key="2">
    <citation type="submission" date="2018-11" db="EMBL/GenBank/DDBJ databases">
        <authorList>
            <consortium name="Pathogen Informatics"/>
        </authorList>
    </citation>
    <scope>NUCLEOTIDE SEQUENCE [LARGE SCALE GENOMIC DNA]</scope>
</reference>